<dbReference type="EMBL" id="CM056820">
    <property type="protein sequence ID" value="KAJ8616335.1"/>
    <property type="molecule type" value="Genomic_DNA"/>
</dbReference>
<protein>
    <submittedName>
        <fullName evidence="1">Uncharacterized protein</fullName>
    </submittedName>
</protein>
<proteinExistence type="predicted"/>
<sequence>MRKEYGKDFFERFHFLLLFTAVLLIFLWPNSNTAVHAQMDSCNLDPSRLLSAVFNDSSPLFCKSVWNSFILRYSQRQGNTLSIVLSATYTSGWVGMGFSKDGMMVGSSAMVGWISKDGKADIKQYFLRGKSASNVIVNQGQLQPTDVTPVVVLNGATIYLAFQLKTASPLTQQQLIFASGSSTPNQYVLTMHEYRTTVLFDFSTGSSSSSSSSSKFDQLKVTHGALAIIGWGVLLPIGAVIARYCRQWEPQWFHLHLFFQLTGYTIGVFTVVVGMSLYYQTHSNVTAHRDLGIFLLVLGTLQVSAFCLRPNKDAKIRKYWNWYHHWVGRLTLFLAAVNIVLGIELGGAGIVWKVGYGVILSVTLVTVTALESRVRIKE</sequence>
<gene>
    <name evidence="1" type="ORF">MRB53_035707</name>
</gene>
<reference evidence="1 2" key="1">
    <citation type="journal article" date="2022" name="Hortic Res">
        <title>A haplotype resolved chromosomal level avocado genome allows analysis of novel avocado genes.</title>
        <authorList>
            <person name="Nath O."/>
            <person name="Fletcher S.J."/>
            <person name="Hayward A."/>
            <person name="Shaw L.M."/>
            <person name="Masouleh A.K."/>
            <person name="Furtado A."/>
            <person name="Henry R.J."/>
            <person name="Mitter N."/>
        </authorList>
    </citation>
    <scope>NUCLEOTIDE SEQUENCE [LARGE SCALE GENOMIC DNA]</scope>
    <source>
        <strain evidence="2">cv. Hass</strain>
    </source>
</reference>
<evidence type="ECO:0000313" key="1">
    <source>
        <dbReference type="EMBL" id="KAJ8616335.1"/>
    </source>
</evidence>
<evidence type="ECO:0000313" key="2">
    <source>
        <dbReference type="Proteomes" id="UP001234297"/>
    </source>
</evidence>
<accession>A0ACC2K5G2</accession>
<comment type="caution">
    <text evidence="1">The sequence shown here is derived from an EMBL/GenBank/DDBJ whole genome shotgun (WGS) entry which is preliminary data.</text>
</comment>
<dbReference type="Proteomes" id="UP001234297">
    <property type="component" value="Chromosome 12"/>
</dbReference>
<name>A0ACC2K5G2_PERAE</name>
<keyword evidence="2" id="KW-1185">Reference proteome</keyword>
<organism evidence="1 2">
    <name type="scientific">Persea americana</name>
    <name type="common">Avocado</name>
    <dbReference type="NCBI Taxonomy" id="3435"/>
    <lineage>
        <taxon>Eukaryota</taxon>
        <taxon>Viridiplantae</taxon>
        <taxon>Streptophyta</taxon>
        <taxon>Embryophyta</taxon>
        <taxon>Tracheophyta</taxon>
        <taxon>Spermatophyta</taxon>
        <taxon>Magnoliopsida</taxon>
        <taxon>Magnoliidae</taxon>
        <taxon>Laurales</taxon>
        <taxon>Lauraceae</taxon>
        <taxon>Persea</taxon>
    </lineage>
</organism>